<protein>
    <submittedName>
        <fullName evidence="5">4-hydroxy-tetrahydrodipicolinate synthase</fullName>
    </submittedName>
</protein>
<gene>
    <name evidence="5" type="ORF">DES45_10442</name>
</gene>
<dbReference type="InterPro" id="IPR002220">
    <property type="entry name" value="DapA-like"/>
</dbReference>
<dbReference type="Gene3D" id="3.20.20.70">
    <property type="entry name" value="Aldolase class I"/>
    <property type="match status" value="1"/>
</dbReference>
<evidence type="ECO:0000256" key="2">
    <source>
        <dbReference type="PIRNR" id="PIRNR001365"/>
    </source>
</evidence>
<evidence type="ECO:0000313" key="5">
    <source>
        <dbReference type="EMBL" id="RDI59131.1"/>
    </source>
</evidence>
<keyword evidence="1 2" id="KW-0456">Lyase</keyword>
<dbReference type="AlphaFoldDB" id="A0A370HM60"/>
<dbReference type="EMBL" id="QQBB01000004">
    <property type="protein sequence ID" value="RDI59131.1"/>
    <property type="molecule type" value="Genomic_DNA"/>
</dbReference>
<dbReference type="Proteomes" id="UP000254925">
    <property type="component" value="Unassembled WGS sequence"/>
</dbReference>
<name>A0A370HM60_9HYPH</name>
<dbReference type="SMART" id="SM01130">
    <property type="entry name" value="DHDPS"/>
    <property type="match status" value="1"/>
</dbReference>
<evidence type="ECO:0000256" key="4">
    <source>
        <dbReference type="PIRSR" id="PIRSR001365-2"/>
    </source>
</evidence>
<proteinExistence type="inferred from homology"/>
<dbReference type="SUPFAM" id="SSF51569">
    <property type="entry name" value="Aldolase"/>
    <property type="match status" value="1"/>
</dbReference>
<dbReference type="GO" id="GO:0008840">
    <property type="term" value="F:4-hydroxy-tetrahydrodipicolinate synthase activity"/>
    <property type="evidence" value="ECO:0007669"/>
    <property type="project" value="TreeGrafter"/>
</dbReference>
<organism evidence="5 6">
    <name type="scientific">Microvirga subterranea</name>
    <dbReference type="NCBI Taxonomy" id="186651"/>
    <lineage>
        <taxon>Bacteria</taxon>
        <taxon>Pseudomonadati</taxon>
        <taxon>Pseudomonadota</taxon>
        <taxon>Alphaproteobacteria</taxon>
        <taxon>Hyphomicrobiales</taxon>
        <taxon>Methylobacteriaceae</taxon>
        <taxon>Microvirga</taxon>
    </lineage>
</organism>
<dbReference type="InterPro" id="IPR013785">
    <property type="entry name" value="Aldolase_TIM"/>
</dbReference>
<feature type="binding site" evidence="4">
    <location>
        <position position="213"/>
    </location>
    <ligand>
        <name>pyruvate</name>
        <dbReference type="ChEBI" id="CHEBI:15361"/>
    </ligand>
</feature>
<evidence type="ECO:0000313" key="6">
    <source>
        <dbReference type="Proteomes" id="UP000254925"/>
    </source>
</evidence>
<reference evidence="5 6" key="1">
    <citation type="submission" date="2018-07" db="EMBL/GenBank/DDBJ databases">
        <title>Genomic Encyclopedia of Type Strains, Phase IV (KMG-IV): sequencing the most valuable type-strain genomes for metagenomic binning, comparative biology and taxonomic classification.</title>
        <authorList>
            <person name="Goeker M."/>
        </authorList>
    </citation>
    <scope>NUCLEOTIDE SEQUENCE [LARGE SCALE GENOMIC DNA]</scope>
    <source>
        <strain evidence="5 6">DSM 14364</strain>
    </source>
</reference>
<feature type="active site" description="Schiff-base intermediate with substrate" evidence="3">
    <location>
        <position position="172"/>
    </location>
</feature>
<dbReference type="OrthoDB" id="7157803at2"/>
<dbReference type="RefSeq" id="WP_114770040.1">
    <property type="nucleotide sequence ID" value="NZ_QQBB01000004.1"/>
</dbReference>
<evidence type="ECO:0000256" key="3">
    <source>
        <dbReference type="PIRSR" id="PIRSR001365-1"/>
    </source>
</evidence>
<dbReference type="PRINTS" id="PR00146">
    <property type="entry name" value="DHPICSNTHASE"/>
</dbReference>
<dbReference type="PANTHER" id="PTHR12128:SF67">
    <property type="entry name" value="BLR3884 PROTEIN"/>
    <property type="match status" value="1"/>
</dbReference>
<keyword evidence="6" id="KW-1185">Reference proteome</keyword>
<evidence type="ECO:0000256" key="1">
    <source>
        <dbReference type="ARBA" id="ARBA00023239"/>
    </source>
</evidence>
<feature type="binding site" evidence="4">
    <location>
        <position position="50"/>
    </location>
    <ligand>
        <name>pyruvate</name>
        <dbReference type="ChEBI" id="CHEBI:15361"/>
    </ligand>
</feature>
<sequence>MTASTDRFGLSAAMTTPFRSDGAVDLAKLGDHARWCLENGCSSVTVFGTTGEGASIATSARGRILEALAAAGVEGRDVVFCMAASAVEEALDQGRLAHDFGCRSLLLTPPFYFKGVSDEGLFSWFSQVLEALGPAARGVILYNIPSVTQVGLSIELIGRLKQAFPGIVTGVKDSSGDWDYTQRLLAAHGDLAILIGDERYLAEGVRRGGQGAISGLANVCPGTLLPLARDGNGDERINRLVDDVLRHPVIPAVKTLVAHRTGDASWLTVRAPLATLPKAGQDRLCSAFDGLFAAKTH</sequence>
<comment type="similarity">
    <text evidence="2">Belongs to the DapA family.</text>
</comment>
<feature type="active site" description="Proton donor/acceptor" evidence="3">
    <location>
        <position position="142"/>
    </location>
</feature>
<accession>A0A370HM60</accession>
<dbReference type="PIRSF" id="PIRSF001365">
    <property type="entry name" value="DHDPS"/>
    <property type="match status" value="1"/>
</dbReference>
<dbReference type="Pfam" id="PF00701">
    <property type="entry name" value="DHDPS"/>
    <property type="match status" value="1"/>
</dbReference>
<dbReference type="CDD" id="cd00408">
    <property type="entry name" value="DHDPS-like"/>
    <property type="match status" value="1"/>
</dbReference>
<dbReference type="PANTHER" id="PTHR12128">
    <property type="entry name" value="DIHYDRODIPICOLINATE SYNTHASE"/>
    <property type="match status" value="1"/>
</dbReference>
<comment type="caution">
    <text evidence="5">The sequence shown here is derived from an EMBL/GenBank/DDBJ whole genome shotgun (WGS) entry which is preliminary data.</text>
</comment>